<dbReference type="InterPro" id="IPR010982">
    <property type="entry name" value="Lambda_DNA-bd_dom_sf"/>
</dbReference>
<keyword evidence="7" id="KW-1185">Reference proteome</keyword>
<evidence type="ECO:0000313" key="6">
    <source>
        <dbReference type="EMBL" id="BAV32448.1"/>
    </source>
</evidence>
<dbReference type="InParanoid" id="A0A1B4XCA3"/>
<dbReference type="EMBL" id="AP014879">
    <property type="protein sequence ID" value="BAV32448.1"/>
    <property type="molecule type" value="Genomic_DNA"/>
</dbReference>
<evidence type="ECO:0000256" key="4">
    <source>
        <dbReference type="ARBA" id="ARBA00023163"/>
    </source>
</evidence>
<dbReference type="RefSeq" id="WP_096359128.1">
    <property type="nucleotide sequence ID" value="NZ_AP014879.1"/>
</dbReference>
<name>A0A1B4XCA3_9GAMM</name>
<dbReference type="GO" id="GO:0003677">
    <property type="term" value="F:DNA binding"/>
    <property type="evidence" value="ECO:0007669"/>
    <property type="project" value="UniProtKB-KW"/>
</dbReference>
<dbReference type="Pfam" id="PF13693">
    <property type="entry name" value="HTH_35"/>
    <property type="match status" value="1"/>
</dbReference>
<dbReference type="InterPro" id="IPR038722">
    <property type="entry name" value="Ner_HTH_dom"/>
</dbReference>
<dbReference type="SUPFAM" id="SSF47413">
    <property type="entry name" value="lambda repressor-like DNA-binding domains"/>
    <property type="match status" value="1"/>
</dbReference>
<sequence>MDYLDLKFALARKGYTLTRVAMELGLFGPQSVQQVLTRKYFSARVEKRVSEIIGIPLEKLFPDRYHAVKHRTRTNGENVLEKTRDTRRVS</sequence>
<dbReference type="AlphaFoldDB" id="A0A1B4XCA3"/>
<keyword evidence="2" id="KW-0805">Transcription regulation</keyword>
<comment type="similarity">
    <text evidence="1">Belongs to the ner transcriptional regulatory family.</text>
</comment>
<evidence type="ECO:0000313" key="7">
    <source>
        <dbReference type="Proteomes" id="UP000243180"/>
    </source>
</evidence>
<protein>
    <recommendedName>
        <fullName evidence="5">Ner winged helix-turn-helix DNA-binding domain-containing protein</fullName>
    </recommendedName>
</protein>
<dbReference type="OrthoDB" id="5683648at2"/>
<evidence type="ECO:0000259" key="5">
    <source>
        <dbReference type="Pfam" id="PF13693"/>
    </source>
</evidence>
<keyword evidence="3" id="KW-0238">DNA-binding</keyword>
<evidence type="ECO:0000256" key="3">
    <source>
        <dbReference type="ARBA" id="ARBA00023125"/>
    </source>
</evidence>
<keyword evidence="4" id="KW-0804">Transcription</keyword>
<reference evidence="6 7" key="1">
    <citation type="submission" date="2015-05" db="EMBL/GenBank/DDBJ databases">
        <title>Complete genome sequence of a sulfur-oxidizing gammaproteobacterium strain HA5.</title>
        <authorList>
            <person name="Miura A."/>
            <person name="Kojima H."/>
            <person name="Fukui M."/>
        </authorList>
    </citation>
    <scope>NUCLEOTIDE SEQUENCE [LARGE SCALE GENOMIC DNA]</scope>
    <source>
        <strain evidence="6 7">HA5</strain>
    </source>
</reference>
<feature type="domain" description="Ner winged helix-turn-helix DNA-binding" evidence="5">
    <location>
        <begin position="5"/>
        <end position="72"/>
    </location>
</feature>
<evidence type="ECO:0000256" key="2">
    <source>
        <dbReference type="ARBA" id="ARBA00023015"/>
    </source>
</evidence>
<accession>A0A1B4XCA3</accession>
<proteinExistence type="inferred from homology"/>
<gene>
    <name evidence="6" type="ORF">SCL_0124</name>
</gene>
<evidence type="ECO:0000256" key="1">
    <source>
        <dbReference type="ARBA" id="ARBA00006157"/>
    </source>
</evidence>
<organism evidence="6 7">
    <name type="scientific">Sulfuricaulis limicola</name>
    <dbReference type="NCBI Taxonomy" id="1620215"/>
    <lineage>
        <taxon>Bacteria</taxon>
        <taxon>Pseudomonadati</taxon>
        <taxon>Pseudomonadota</taxon>
        <taxon>Gammaproteobacteria</taxon>
        <taxon>Acidiferrobacterales</taxon>
        <taxon>Acidiferrobacteraceae</taxon>
        <taxon>Sulfuricaulis</taxon>
    </lineage>
</organism>
<dbReference type="Proteomes" id="UP000243180">
    <property type="component" value="Chromosome"/>
</dbReference>
<dbReference type="Gene3D" id="1.10.260.40">
    <property type="entry name" value="lambda repressor-like DNA-binding domains"/>
    <property type="match status" value="1"/>
</dbReference>
<dbReference type="KEGG" id="slim:SCL_0124"/>